<evidence type="ECO:0000256" key="3">
    <source>
        <dbReference type="ARBA" id="ARBA00022989"/>
    </source>
</evidence>
<evidence type="ECO:0000313" key="11">
    <source>
        <dbReference type="EMBL" id="KAG7141874.1"/>
    </source>
</evidence>
<feature type="transmembrane region" description="Helical" evidence="7">
    <location>
        <begin position="131"/>
        <end position="155"/>
    </location>
</feature>
<evidence type="ECO:0000256" key="7">
    <source>
        <dbReference type="SAM" id="Phobius"/>
    </source>
</evidence>
<feature type="transmembrane region" description="Helical" evidence="7">
    <location>
        <begin position="257"/>
        <end position="281"/>
    </location>
</feature>
<gene>
    <name evidence="10" type="ORF">BN1708_014695</name>
    <name evidence="9" type="ORF">BN1723_013898</name>
    <name evidence="11" type="ORF">HYQ45_001611</name>
</gene>
<name>A0A0G4LYU4_VERLO</name>
<keyword evidence="12" id="KW-1185">Reference proteome</keyword>
<proteinExistence type="inferred from homology"/>
<feature type="transmembrane region" description="Helical" evidence="7">
    <location>
        <begin position="29"/>
        <end position="49"/>
    </location>
</feature>
<reference evidence="12 13" key="1">
    <citation type="submission" date="2015-05" db="EMBL/GenBank/DDBJ databases">
        <authorList>
            <person name="Fogelqvist Johan"/>
        </authorList>
    </citation>
    <scope>NUCLEOTIDE SEQUENCE [LARGE SCALE GENOMIC DNA]</scope>
    <source>
        <strain evidence="10">VL1</strain>
        <strain evidence="9">VL2</strain>
    </source>
</reference>
<feature type="transmembrane region" description="Helical" evidence="7">
    <location>
        <begin position="61"/>
        <end position="85"/>
    </location>
</feature>
<dbReference type="AlphaFoldDB" id="A0A0G4LYU4"/>
<feature type="compositionally biased region" description="Polar residues" evidence="6">
    <location>
        <begin position="356"/>
        <end position="365"/>
    </location>
</feature>
<dbReference type="EMBL" id="CVQH01020308">
    <property type="protein sequence ID" value="CRK27169.1"/>
    <property type="molecule type" value="Genomic_DNA"/>
</dbReference>
<reference evidence="11" key="2">
    <citation type="journal article" date="2021" name="Mol. Plant Pathol.">
        <title>A 20-kb lineage-specific genomic region tames virulence in pathogenic amphidiploid Verticillium longisporum.</title>
        <authorList>
            <person name="Harting R."/>
            <person name="Starke J."/>
            <person name="Kusch H."/>
            <person name="Poggeler S."/>
            <person name="Maurus I."/>
            <person name="Schluter R."/>
            <person name="Landesfeind M."/>
            <person name="Bulla I."/>
            <person name="Nowrousian M."/>
            <person name="de Jonge R."/>
            <person name="Stahlhut G."/>
            <person name="Hoff K.J."/>
            <person name="Asshauer K.P."/>
            <person name="Thurmer A."/>
            <person name="Stanke M."/>
            <person name="Daniel R."/>
            <person name="Morgenstern B."/>
            <person name="Thomma B.P.H.J."/>
            <person name="Kronstad J.W."/>
            <person name="Braus-Stromeyer S.A."/>
            <person name="Braus G.H."/>
        </authorList>
    </citation>
    <scope>NUCLEOTIDE SEQUENCE</scope>
    <source>
        <strain evidence="11">Vl32</strain>
    </source>
</reference>
<evidence type="ECO:0000313" key="12">
    <source>
        <dbReference type="Proteomes" id="UP000044602"/>
    </source>
</evidence>
<evidence type="ECO:0000256" key="4">
    <source>
        <dbReference type="ARBA" id="ARBA00023136"/>
    </source>
</evidence>
<dbReference type="PANTHER" id="PTHR33048">
    <property type="entry name" value="PTH11-LIKE INTEGRAL MEMBRANE PROTEIN (AFU_ORTHOLOGUE AFUA_5G11245)"/>
    <property type="match status" value="1"/>
</dbReference>
<evidence type="ECO:0000256" key="5">
    <source>
        <dbReference type="ARBA" id="ARBA00038359"/>
    </source>
</evidence>
<dbReference type="OrthoDB" id="5417887at2759"/>
<dbReference type="GO" id="GO:0016020">
    <property type="term" value="C:membrane"/>
    <property type="evidence" value="ECO:0007669"/>
    <property type="project" value="UniProtKB-SubCell"/>
</dbReference>
<dbReference type="Proteomes" id="UP000045706">
    <property type="component" value="Unassembled WGS sequence"/>
</dbReference>
<evidence type="ECO:0000256" key="2">
    <source>
        <dbReference type="ARBA" id="ARBA00022692"/>
    </source>
</evidence>
<dbReference type="PANTHER" id="PTHR33048:SF42">
    <property type="entry name" value="INTEGRAL MEMBRANE PROTEIN"/>
    <property type="match status" value="1"/>
</dbReference>
<evidence type="ECO:0000256" key="6">
    <source>
        <dbReference type="SAM" id="MobiDB-lite"/>
    </source>
</evidence>
<keyword evidence="4 7" id="KW-0472">Membrane</keyword>
<dbReference type="InterPro" id="IPR049326">
    <property type="entry name" value="Rhodopsin_dom_fungi"/>
</dbReference>
<dbReference type="Proteomes" id="UP000689129">
    <property type="component" value="Unassembled WGS sequence"/>
</dbReference>
<comment type="subcellular location">
    <subcellularLocation>
        <location evidence="1">Membrane</location>
        <topology evidence="1">Multi-pass membrane protein</topology>
    </subcellularLocation>
</comment>
<feature type="region of interest" description="Disordered" evidence="6">
    <location>
        <begin position="346"/>
        <end position="397"/>
    </location>
</feature>
<feature type="domain" description="Rhodopsin" evidence="8">
    <location>
        <begin position="43"/>
        <end position="282"/>
    </location>
</feature>
<evidence type="ECO:0000259" key="8">
    <source>
        <dbReference type="Pfam" id="PF20684"/>
    </source>
</evidence>
<accession>A0A0G4LYU4</accession>
<keyword evidence="3 7" id="KW-1133">Transmembrane helix</keyword>
<evidence type="ECO:0000313" key="13">
    <source>
        <dbReference type="Proteomes" id="UP000045706"/>
    </source>
</evidence>
<feature type="transmembrane region" description="Helical" evidence="7">
    <location>
        <begin position="177"/>
        <end position="203"/>
    </location>
</feature>
<dbReference type="Proteomes" id="UP000044602">
    <property type="component" value="Unassembled WGS sequence"/>
</dbReference>
<dbReference type="InterPro" id="IPR052337">
    <property type="entry name" value="SAT4-like"/>
</dbReference>
<dbReference type="Pfam" id="PF20684">
    <property type="entry name" value="Fung_rhodopsin"/>
    <property type="match status" value="1"/>
</dbReference>
<feature type="transmembrane region" description="Helical" evidence="7">
    <location>
        <begin position="215"/>
        <end position="237"/>
    </location>
</feature>
<dbReference type="EMBL" id="JAEMWZ010000024">
    <property type="protein sequence ID" value="KAG7141874.1"/>
    <property type="molecule type" value="Genomic_DNA"/>
</dbReference>
<comment type="similarity">
    <text evidence="5">Belongs to the SAT4 family.</text>
</comment>
<protein>
    <recommendedName>
        <fullName evidence="8">Rhodopsin domain-containing protein</fullName>
    </recommendedName>
</protein>
<sequence length="397" mass="44047">MFPIFSRDDATQIATSTHHGNSETVVNAAIWPMLAVSTLFLGLRIYCKAVRVRWMVWVDDYLLLAGWAFLVVSSGLLSRLVHLGFGKTLTMTPTMSTVLYCADNTHKLALALTKTSFAVTLLRIATGWQIYLIWFLVVSMNIQFLVHIILTWRAICPRVPGDTTPHLPGTCWEAHEAITLGIFGGLLYSALSDFVLALLPWKIVMGLQMRKREKIGVAVAMSTGVLAGVMGIMKGSYSVLIIKFTNVEDYTWKLALFWIWAEAEPNATIIAASIPVLRVLVRNVRSGRGPSAYPSGQYIKSDTLSKFQAPSNAVNTVDDDGFALSKGDASSDRSILPRELEQKGGITRTREVTVEYDSNSRQSNRAGEESEEGIELSDRWSPPRRRTSVMSIRGDKR</sequence>
<keyword evidence="2 7" id="KW-0812">Transmembrane</keyword>
<evidence type="ECO:0000256" key="1">
    <source>
        <dbReference type="ARBA" id="ARBA00004141"/>
    </source>
</evidence>
<dbReference type="EMBL" id="CVQI01019668">
    <property type="protein sequence ID" value="CRK26850.1"/>
    <property type="molecule type" value="Genomic_DNA"/>
</dbReference>
<organism evidence="10 12">
    <name type="scientific">Verticillium longisporum</name>
    <name type="common">Verticillium dahliae var. longisporum</name>
    <dbReference type="NCBI Taxonomy" id="100787"/>
    <lineage>
        <taxon>Eukaryota</taxon>
        <taxon>Fungi</taxon>
        <taxon>Dikarya</taxon>
        <taxon>Ascomycota</taxon>
        <taxon>Pezizomycotina</taxon>
        <taxon>Sordariomycetes</taxon>
        <taxon>Hypocreomycetidae</taxon>
        <taxon>Glomerellales</taxon>
        <taxon>Plectosphaerellaceae</taxon>
        <taxon>Verticillium</taxon>
    </lineage>
</organism>
<evidence type="ECO:0000313" key="9">
    <source>
        <dbReference type="EMBL" id="CRK26850.1"/>
    </source>
</evidence>
<evidence type="ECO:0000313" key="10">
    <source>
        <dbReference type="EMBL" id="CRK27169.1"/>
    </source>
</evidence>